<keyword evidence="4" id="KW-0560">Oxidoreductase</keyword>
<dbReference type="AlphaFoldDB" id="A0A6L8Q6K3"/>
<accession>A0A6L8Q6K3</accession>
<evidence type="ECO:0000256" key="2">
    <source>
        <dbReference type="ARBA" id="ARBA00022630"/>
    </source>
</evidence>
<dbReference type="InterPro" id="IPR027477">
    <property type="entry name" value="Succ_DH/fumarate_Rdtase_cat_sf"/>
</dbReference>
<dbReference type="Gene3D" id="3.90.700.10">
    <property type="entry name" value="Succinate dehydrogenase/fumarate reductase flavoprotein, catalytic domain"/>
    <property type="match status" value="1"/>
</dbReference>
<evidence type="ECO:0000256" key="1">
    <source>
        <dbReference type="ARBA" id="ARBA00001974"/>
    </source>
</evidence>
<feature type="domain" description="FAD-dependent oxidoreductase 2 FAD-binding" evidence="6">
    <location>
        <begin position="73"/>
        <end position="519"/>
    </location>
</feature>
<comment type="cofactor">
    <cofactor evidence="1">
        <name>FAD</name>
        <dbReference type="ChEBI" id="CHEBI:57692"/>
    </cofactor>
</comment>
<dbReference type="EMBL" id="VJNE01000025">
    <property type="protein sequence ID" value="MZG28888.1"/>
    <property type="molecule type" value="Genomic_DNA"/>
</dbReference>
<evidence type="ECO:0000259" key="6">
    <source>
        <dbReference type="Pfam" id="PF00890"/>
    </source>
</evidence>
<dbReference type="InterPro" id="IPR003953">
    <property type="entry name" value="FAD-dep_OxRdtase_2_FAD-bd"/>
</dbReference>
<dbReference type="Gene3D" id="3.50.50.60">
    <property type="entry name" value="FAD/NAD(P)-binding domain"/>
    <property type="match status" value="1"/>
</dbReference>
<keyword evidence="5" id="KW-0732">Signal</keyword>
<evidence type="ECO:0000256" key="3">
    <source>
        <dbReference type="ARBA" id="ARBA00022827"/>
    </source>
</evidence>
<comment type="caution">
    <text evidence="7">The sequence shown here is derived from an EMBL/GenBank/DDBJ whole genome shotgun (WGS) entry which is preliminary data.</text>
</comment>
<dbReference type="RefSeq" id="WP_161128313.1">
    <property type="nucleotide sequence ID" value="NZ_CBCTOK010000015.1"/>
</dbReference>
<dbReference type="PANTHER" id="PTHR43400">
    <property type="entry name" value="FUMARATE REDUCTASE"/>
    <property type="match status" value="1"/>
</dbReference>
<dbReference type="GO" id="GO:0033765">
    <property type="term" value="F:steroid dehydrogenase activity, acting on the CH-CH group of donors"/>
    <property type="evidence" value="ECO:0007669"/>
    <property type="project" value="UniProtKB-ARBA"/>
</dbReference>
<reference evidence="7 8" key="1">
    <citation type="submission" date="2019-07" db="EMBL/GenBank/DDBJ databases">
        <title>Draft genome sequence of Adlercreutzia equolifaciens IPLA 37004, a human intestinal strain that does not produces equol from daidzein.</title>
        <authorList>
            <person name="Vazquez L."/>
            <person name="Florez A.B."/>
            <person name="Mayo B."/>
        </authorList>
    </citation>
    <scope>NUCLEOTIDE SEQUENCE [LARGE SCALE GENOMIC DNA]</scope>
    <source>
        <strain evidence="7 8">IPLA 37004</strain>
    </source>
</reference>
<evidence type="ECO:0000256" key="5">
    <source>
        <dbReference type="SAM" id="SignalP"/>
    </source>
</evidence>
<gene>
    <name evidence="7" type="ORF">FM068_09905</name>
</gene>
<dbReference type="Pfam" id="PF00890">
    <property type="entry name" value="FAD_binding_2"/>
    <property type="match status" value="1"/>
</dbReference>
<name>A0A6L8Q6K3_9ACTN</name>
<dbReference type="PANTHER" id="PTHR43400:SF7">
    <property type="entry name" value="FAD-DEPENDENT OXIDOREDUCTASE 2 FAD BINDING DOMAIN-CONTAINING PROTEIN"/>
    <property type="match status" value="1"/>
</dbReference>
<dbReference type="Proteomes" id="UP000472380">
    <property type="component" value="Unassembled WGS sequence"/>
</dbReference>
<dbReference type="InterPro" id="IPR050315">
    <property type="entry name" value="FAD-oxidoreductase_2"/>
</dbReference>
<feature type="chain" id="PRO_5038644422" evidence="5">
    <location>
        <begin position="27"/>
        <end position="561"/>
    </location>
</feature>
<evidence type="ECO:0000256" key="4">
    <source>
        <dbReference type="ARBA" id="ARBA00023002"/>
    </source>
</evidence>
<protein>
    <submittedName>
        <fullName evidence="7">FAD-binding protein</fullName>
    </submittedName>
</protein>
<feature type="signal peptide" evidence="5">
    <location>
        <begin position="1"/>
        <end position="26"/>
    </location>
</feature>
<keyword evidence="3" id="KW-0274">FAD</keyword>
<keyword evidence="2" id="KW-0285">Flavoprotein</keyword>
<dbReference type="InterPro" id="IPR036188">
    <property type="entry name" value="FAD/NAD-bd_sf"/>
</dbReference>
<dbReference type="SUPFAM" id="SSF56425">
    <property type="entry name" value="Succinate dehydrogenase/fumarate reductase flavoprotein, catalytic domain"/>
    <property type="match status" value="1"/>
</dbReference>
<dbReference type="InterPro" id="IPR006311">
    <property type="entry name" value="TAT_signal"/>
</dbReference>
<proteinExistence type="predicted"/>
<evidence type="ECO:0000313" key="7">
    <source>
        <dbReference type="EMBL" id="MZG28888.1"/>
    </source>
</evidence>
<dbReference type="SUPFAM" id="SSF51905">
    <property type="entry name" value="FAD/NAD(P)-binding domain"/>
    <property type="match status" value="1"/>
</dbReference>
<dbReference type="PROSITE" id="PS51318">
    <property type="entry name" value="TAT"/>
    <property type="match status" value="1"/>
</dbReference>
<evidence type="ECO:0000313" key="8">
    <source>
        <dbReference type="Proteomes" id="UP000472380"/>
    </source>
</evidence>
<organism evidence="7 8">
    <name type="scientific">Adlercreutzia equolifaciens</name>
    <dbReference type="NCBI Taxonomy" id="446660"/>
    <lineage>
        <taxon>Bacteria</taxon>
        <taxon>Bacillati</taxon>
        <taxon>Actinomycetota</taxon>
        <taxon>Coriobacteriia</taxon>
        <taxon>Eggerthellales</taxon>
        <taxon>Eggerthellaceae</taxon>
        <taxon>Adlercreutzia</taxon>
    </lineage>
</organism>
<sequence length="561" mass="60144">MTMENQPSISRRGLLKWAGAGSIALAAAGALSACSPAQSELASTQGDTGAETDSALQERYADLPVEESSAYAVIVGGGAGGLLAAYKLAKEGKTPLLLEKGPSCASSNLANLSGPAACNTSNQKASGITIATERALYDHYVEWARGSANTKLLKNLLSNSTEAFESLVDCGLHFYNYVEYTGDPQYGESLKWAPLHNFVEVGEERIQPIVSAIEAMGGSFIYNCEATEVVLEDGVVAGVKAIRDNNTVLSIATKAVFLATGGFGASEEMIHDRFLGVPLVNMGTPTNSGDGIRMAEAAGAVCENYYGLISNEICGANQKHGSAMYDADWNLNNENLCFAIYGGLMVDETGERFMNEQNMAFDPLVYSGQAGLNNGNYYVLVDGEYYDACVAEGVYKHLGEPDWNFGREMFYPVLSHAPEQFEAAVSEGWAVKGDTIAECAEAFGLTNLEETVKRYNEFCQSKEDADFGKDPMFLTEIKDGKGYYLFEYQSAYWATIGGIRTNDRLTALDADNKPIDGLFIGGLNMGSAFCRPYYDIPGTACGLSIASGVTGAKEIIQYLEA</sequence>